<feature type="signal peptide" evidence="2">
    <location>
        <begin position="1"/>
        <end position="25"/>
    </location>
</feature>
<dbReference type="PANTHER" id="PTHR36842:SF1">
    <property type="entry name" value="PROTEIN TOLB"/>
    <property type="match status" value="1"/>
</dbReference>
<name>A0A7W9SM91_ARMRO</name>
<dbReference type="PANTHER" id="PTHR36842">
    <property type="entry name" value="PROTEIN TOLB HOMOLOG"/>
    <property type="match status" value="1"/>
</dbReference>
<dbReference type="EMBL" id="JACHGW010000001">
    <property type="protein sequence ID" value="MBB6048433.1"/>
    <property type="molecule type" value="Genomic_DNA"/>
</dbReference>
<dbReference type="Pfam" id="PF07676">
    <property type="entry name" value="PD40"/>
    <property type="match status" value="3"/>
</dbReference>
<dbReference type="InterPro" id="IPR011042">
    <property type="entry name" value="6-blade_b-propeller_TolB-like"/>
</dbReference>
<sequence length="327" mass="36555">MKRFAVNITLAFSLLAGGLLLQAKAHQKGIVRRDPLPYSEDWRLAFRTPDPRGGPPFNHTLRSVKPDGTENDFLWGMRAPLSTSNTISFTFTPNGQTFIYSISEGTYTQERGREPRRIMGTVDRLSVSPDGRKLLYTKDVGRAGGIDIFTSDLDGTGEVRVTNDPKNDVNPSWSPDGKKIIFTSDPLGWHGLVVINADGSGRRRLTEDVAVPRMRYDGAVWSPDGRRIAFVGTALDLPPEARPHAEQIYVMNVDGTGQIKLTSGDFLYNSLRWSPNGAQLSFCRRNYTPSTSYDDIFVMESDGRRLTNLTNTSDISETRACWFLTRR</sequence>
<evidence type="ECO:0000313" key="4">
    <source>
        <dbReference type="Proteomes" id="UP000520814"/>
    </source>
</evidence>
<reference evidence="3 4" key="1">
    <citation type="submission" date="2020-08" db="EMBL/GenBank/DDBJ databases">
        <title>Genomic Encyclopedia of Type Strains, Phase IV (KMG-IV): sequencing the most valuable type-strain genomes for metagenomic binning, comparative biology and taxonomic classification.</title>
        <authorList>
            <person name="Goeker M."/>
        </authorList>
    </citation>
    <scope>NUCLEOTIDE SEQUENCE [LARGE SCALE GENOMIC DNA]</scope>
    <source>
        <strain evidence="3 4">DSM 23562</strain>
    </source>
</reference>
<dbReference type="RefSeq" id="WP_184192022.1">
    <property type="nucleotide sequence ID" value="NZ_JACHGW010000001.1"/>
</dbReference>
<dbReference type="InterPro" id="IPR011659">
    <property type="entry name" value="WD40"/>
</dbReference>
<keyword evidence="2" id="KW-0732">Signal</keyword>
<dbReference type="AlphaFoldDB" id="A0A7W9SM91"/>
<dbReference type="Proteomes" id="UP000520814">
    <property type="component" value="Unassembled WGS sequence"/>
</dbReference>
<evidence type="ECO:0000256" key="2">
    <source>
        <dbReference type="SAM" id="SignalP"/>
    </source>
</evidence>
<comment type="similarity">
    <text evidence="1">Belongs to the TolB family.</text>
</comment>
<protein>
    <submittedName>
        <fullName evidence="3">Tol biopolymer transport system component</fullName>
    </submittedName>
</protein>
<proteinExistence type="inferred from homology"/>
<keyword evidence="4" id="KW-1185">Reference proteome</keyword>
<feature type="chain" id="PRO_5031301737" evidence="2">
    <location>
        <begin position="26"/>
        <end position="327"/>
    </location>
</feature>
<dbReference type="Gene3D" id="2.120.10.30">
    <property type="entry name" value="TolB, C-terminal domain"/>
    <property type="match status" value="2"/>
</dbReference>
<dbReference type="SUPFAM" id="SSF69304">
    <property type="entry name" value="Tricorn protease N-terminal domain"/>
    <property type="match status" value="1"/>
</dbReference>
<gene>
    <name evidence="3" type="ORF">HNQ39_000195</name>
</gene>
<organism evidence="3 4">
    <name type="scientific">Armatimonas rosea</name>
    <dbReference type="NCBI Taxonomy" id="685828"/>
    <lineage>
        <taxon>Bacteria</taxon>
        <taxon>Bacillati</taxon>
        <taxon>Armatimonadota</taxon>
        <taxon>Armatimonadia</taxon>
        <taxon>Armatimonadales</taxon>
        <taxon>Armatimonadaceae</taxon>
        <taxon>Armatimonas</taxon>
    </lineage>
</organism>
<comment type="caution">
    <text evidence="3">The sequence shown here is derived from an EMBL/GenBank/DDBJ whole genome shotgun (WGS) entry which is preliminary data.</text>
</comment>
<accession>A0A7W9SM91</accession>
<evidence type="ECO:0000313" key="3">
    <source>
        <dbReference type="EMBL" id="MBB6048433.1"/>
    </source>
</evidence>
<evidence type="ECO:0000256" key="1">
    <source>
        <dbReference type="ARBA" id="ARBA00009820"/>
    </source>
</evidence>